<gene>
    <name evidence="1" type="ORF">AB2U05_00580</name>
</gene>
<accession>A0AB39TC27</accession>
<dbReference type="EMBL" id="CP163445">
    <property type="protein sequence ID" value="XDQ77079.1"/>
    <property type="molecule type" value="Genomic_DNA"/>
</dbReference>
<dbReference type="AlphaFoldDB" id="A0AB39TC27"/>
<dbReference type="RefSeq" id="WP_167352971.1">
    <property type="nucleotide sequence ID" value="NZ_CP163445.1"/>
</dbReference>
<evidence type="ECO:0000313" key="1">
    <source>
        <dbReference type="EMBL" id="XDQ77079.1"/>
    </source>
</evidence>
<reference evidence="1" key="1">
    <citation type="submission" date="2024-07" db="EMBL/GenBank/DDBJ databases">
        <authorList>
            <person name="Yu S.T."/>
        </authorList>
    </citation>
    <scope>NUCLEOTIDE SEQUENCE</scope>
    <source>
        <strain evidence="1">Y1</strain>
    </source>
</reference>
<proteinExistence type="predicted"/>
<protein>
    <submittedName>
        <fullName evidence="1">Uncharacterized protein</fullName>
    </submittedName>
</protein>
<name>A0AB39TC27_9ACTN</name>
<sequence length="49" mass="5334">MREDLLDGARVREAAAEVTAALRQLWSTPGAAESGLRAFVEHGVRGWPE</sequence>
<organism evidence="1">
    <name type="scientific">Streptomyces sp. Y1</name>
    <dbReference type="NCBI Taxonomy" id="3238634"/>
    <lineage>
        <taxon>Bacteria</taxon>
        <taxon>Bacillati</taxon>
        <taxon>Actinomycetota</taxon>
        <taxon>Actinomycetes</taxon>
        <taxon>Kitasatosporales</taxon>
        <taxon>Streptomycetaceae</taxon>
        <taxon>Streptomyces</taxon>
    </lineage>
</organism>